<proteinExistence type="predicted"/>
<organism evidence="1 2">
    <name type="scientific">Borrelia turicatae</name>
    <dbReference type="NCBI Taxonomy" id="142"/>
    <lineage>
        <taxon>Bacteria</taxon>
        <taxon>Pseudomonadati</taxon>
        <taxon>Spirochaetota</taxon>
        <taxon>Spirochaetia</taxon>
        <taxon>Spirochaetales</taxon>
        <taxon>Borreliaceae</taxon>
        <taxon>Borrelia</taxon>
    </lineage>
</organism>
<name>A0A172XBI3_BORTU</name>
<reference evidence="1 2" key="1">
    <citation type="submission" date="2016-05" db="EMBL/GenBank/DDBJ databases">
        <title>Chromosome and linear plasmid sequence of a 2015 human isolate of tick-borne relapsing fever spirochete, Borrelia turicatae.</title>
        <authorList>
            <person name="Kingry L.C."/>
            <person name="Dhwani B."/>
            <person name="Replogle A."/>
            <person name="Sexton C."/>
            <person name="Rowe L."/>
            <person name="Stermole B.M."/>
            <person name="Christensen A.M."/>
            <person name="Schriefer M.E."/>
        </authorList>
    </citation>
    <scope>NUCLEOTIDE SEQUENCE [LARGE SCALE GENOMIC DNA]</scope>
    <source>
        <strain evidence="1 2">BTE5EL</strain>
    </source>
</reference>
<accession>A0A172XBI3</accession>
<evidence type="ECO:0000313" key="2">
    <source>
        <dbReference type="Proteomes" id="UP000264231"/>
    </source>
</evidence>
<gene>
    <name evidence="1" type="ORF">A7978_02740</name>
</gene>
<evidence type="ECO:0000313" key="1">
    <source>
        <dbReference type="EMBL" id="ANF34010.1"/>
    </source>
</evidence>
<protein>
    <submittedName>
        <fullName evidence="1">Uncharacterized protein</fullName>
    </submittedName>
</protein>
<dbReference type="RefSeq" id="WP_119024195.1">
    <property type="nucleotide sequence ID" value="NZ_CP015629.1"/>
</dbReference>
<sequence length="132" mass="15515">MSTNRILKIYLKDLILELKKLKAILEFENEEINKGMLNILNITNPAKDLILNSINNYYITINSWLKEQEQMQEEIKKLIGDTCLLKEKICIQYHNTHKTLKRLFAQKTTIPKTQLSKTLFKDNNPLLVDVKI</sequence>
<dbReference type="EMBL" id="CP015629">
    <property type="protein sequence ID" value="ANF34010.1"/>
    <property type="molecule type" value="Genomic_DNA"/>
</dbReference>
<dbReference type="AlphaFoldDB" id="A0A172XBI3"/>
<dbReference type="Proteomes" id="UP000264231">
    <property type="component" value="Chromosome"/>
</dbReference>